<accession>E4X633</accession>
<gene>
    <name evidence="4" type="ORF">GSOID_T00002471001</name>
</gene>
<name>E4X633_OIKDI</name>
<dbReference type="GO" id="GO:0008270">
    <property type="term" value="F:zinc ion binding"/>
    <property type="evidence" value="ECO:0007669"/>
    <property type="project" value="UniProtKB-KW"/>
</dbReference>
<evidence type="ECO:0000256" key="3">
    <source>
        <dbReference type="ARBA" id="ARBA00022833"/>
    </source>
</evidence>
<dbReference type="AlphaFoldDB" id="E4X633"/>
<dbReference type="InParanoid" id="E4X633"/>
<evidence type="ECO:0008006" key="6">
    <source>
        <dbReference type="Google" id="ProtNLM"/>
    </source>
</evidence>
<dbReference type="EMBL" id="FN653026">
    <property type="protein sequence ID" value="CBY07493.1"/>
    <property type="molecule type" value="Genomic_DNA"/>
</dbReference>
<proteinExistence type="predicted"/>
<reference evidence="4" key="1">
    <citation type="journal article" date="2010" name="Science">
        <title>Plasticity of animal genome architecture unmasked by rapid evolution of a pelagic tunicate.</title>
        <authorList>
            <person name="Denoeud F."/>
            <person name="Henriet S."/>
            <person name="Mungpakdee S."/>
            <person name="Aury J.M."/>
            <person name="Da Silva C."/>
            <person name="Brinkmann H."/>
            <person name="Mikhaleva J."/>
            <person name="Olsen L.C."/>
            <person name="Jubin C."/>
            <person name="Canestro C."/>
            <person name="Bouquet J.M."/>
            <person name="Danks G."/>
            <person name="Poulain J."/>
            <person name="Campsteijn C."/>
            <person name="Adamski M."/>
            <person name="Cross I."/>
            <person name="Yadetie F."/>
            <person name="Muffato M."/>
            <person name="Louis A."/>
            <person name="Butcher S."/>
            <person name="Tsagkogeorga G."/>
            <person name="Konrad A."/>
            <person name="Singh S."/>
            <person name="Jensen M.F."/>
            <person name="Cong E.H."/>
            <person name="Eikeseth-Otteraa H."/>
            <person name="Noel B."/>
            <person name="Anthouard V."/>
            <person name="Porcel B.M."/>
            <person name="Kachouri-Lafond R."/>
            <person name="Nishino A."/>
            <person name="Ugolini M."/>
            <person name="Chourrout P."/>
            <person name="Nishida H."/>
            <person name="Aasland R."/>
            <person name="Huzurbazar S."/>
            <person name="Westhof E."/>
            <person name="Delsuc F."/>
            <person name="Lehrach H."/>
            <person name="Reinhardt R."/>
            <person name="Weissenbach J."/>
            <person name="Roy S.W."/>
            <person name="Artiguenave F."/>
            <person name="Postlethwait J.H."/>
            <person name="Manak J.R."/>
            <person name="Thompson E.M."/>
            <person name="Jaillon O."/>
            <person name="Du Pasquier L."/>
            <person name="Boudinot P."/>
            <person name="Liberles D.A."/>
            <person name="Volff J.N."/>
            <person name="Philippe H."/>
            <person name="Lenhard B."/>
            <person name="Roest Crollius H."/>
            <person name="Wincker P."/>
            <person name="Chourrout D."/>
        </authorList>
    </citation>
    <scope>NUCLEOTIDE SEQUENCE [LARGE SCALE GENOMIC DNA]</scope>
</reference>
<evidence type="ECO:0000313" key="4">
    <source>
        <dbReference type="EMBL" id="CBY07493.1"/>
    </source>
</evidence>
<evidence type="ECO:0000256" key="2">
    <source>
        <dbReference type="ARBA" id="ARBA00022771"/>
    </source>
</evidence>
<dbReference type="Proteomes" id="UP000001307">
    <property type="component" value="Unassembled WGS sequence"/>
</dbReference>
<keyword evidence="5" id="KW-1185">Reference proteome</keyword>
<keyword evidence="3" id="KW-0862">Zinc</keyword>
<dbReference type="InterPro" id="IPR017907">
    <property type="entry name" value="Znf_RING_CS"/>
</dbReference>
<organism evidence="4">
    <name type="scientific">Oikopleura dioica</name>
    <name type="common">Tunicate</name>
    <dbReference type="NCBI Taxonomy" id="34765"/>
    <lineage>
        <taxon>Eukaryota</taxon>
        <taxon>Metazoa</taxon>
        <taxon>Chordata</taxon>
        <taxon>Tunicata</taxon>
        <taxon>Appendicularia</taxon>
        <taxon>Copelata</taxon>
        <taxon>Oikopleuridae</taxon>
        <taxon>Oikopleura</taxon>
    </lineage>
</organism>
<keyword evidence="1" id="KW-0479">Metal-binding</keyword>
<evidence type="ECO:0000313" key="5">
    <source>
        <dbReference type="Proteomes" id="UP000001307"/>
    </source>
</evidence>
<sequence length="270" mass="30313">MRGNYDIVDKSVANNRSPDDRISRTMNLTPSTISVETGAREMDEGKRLAQVFCAIKYKIPEGGNPNVDKRPMVRKVLGYCNKLDFKPSTAKKVEHICLWILQILNSAGVGGMNVSEIFENAFDNRKSFEPKEIAESMEFLTEEEYIYKLGIGKVKNYDLMNEKLRIGVAIQKATGHGAECAYCFHEFLRHRGAAADVARGAAADPMNSPVYITVCGHIICGRCICYRSRPIVPNMNALYRRKYPYVASDYAGMACPACNVAYSWSQLYNF</sequence>
<evidence type="ECO:0000256" key="1">
    <source>
        <dbReference type="ARBA" id="ARBA00022723"/>
    </source>
</evidence>
<protein>
    <recommendedName>
        <fullName evidence="6">RING-type domain-containing protein</fullName>
    </recommendedName>
</protein>
<keyword evidence="2" id="KW-0863">Zinc-finger</keyword>
<dbReference type="PROSITE" id="PS00518">
    <property type="entry name" value="ZF_RING_1"/>
    <property type="match status" value="1"/>
</dbReference>